<gene>
    <name evidence="3" type="ORF">L0U88_01010</name>
</gene>
<dbReference type="InterPro" id="IPR001173">
    <property type="entry name" value="Glyco_trans_2-like"/>
</dbReference>
<dbReference type="Proteomes" id="UP001200145">
    <property type="component" value="Unassembled WGS sequence"/>
</dbReference>
<name>A0ABS9BC72_9BACT</name>
<keyword evidence="1" id="KW-0812">Transmembrane</keyword>
<organism evidence="3 4">
    <name type="scientific">Flavihumibacter fluminis</name>
    <dbReference type="NCBI Taxonomy" id="2909236"/>
    <lineage>
        <taxon>Bacteria</taxon>
        <taxon>Pseudomonadati</taxon>
        <taxon>Bacteroidota</taxon>
        <taxon>Chitinophagia</taxon>
        <taxon>Chitinophagales</taxon>
        <taxon>Chitinophagaceae</taxon>
        <taxon>Flavihumibacter</taxon>
    </lineage>
</organism>
<keyword evidence="1" id="KW-0472">Membrane</keyword>
<keyword evidence="4" id="KW-1185">Reference proteome</keyword>
<dbReference type="Gene3D" id="3.90.550.10">
    <property type="entry name" value="Spore Coat Polysaccharide Biosynthesis Protein SpsA, Chain A"/>
    <property type="match status" value="1"/>
</dbReference>
<reference evidence="3 4" key="1">
    <citation type="submission" date="2022-01" db="EMBL/GenBank/DDBJ databases">
        <title>Flavihumibacter sp. nov., isolated from sediment of a river.</title>
        <authorList>
            <person name="Liu H."/>
        </authorList>
    </citation>
    <scope>NUCLEOTIDE SEQUENCE [LARGE SCALE GENOMIC DNA]</scope>
    <source>
        <strain evidence="3 4">RY-1</strain>
    </source>
</reference>
<dbReference type="PANTHER" id="PTHR43179:SF7">
    <property type="entry name" value="RHAMNOSYLTRANSFERASE WBBL"/>
    <property type="match status" value="1"/>
</dbReference>
<dbReference type="EMBL" id="JAKEVY010000001">
    <property type="protein sequence ID" value="MCF1713203.1"/>
    <property type="molecule type" value="Genomic_DNA"/>
</dbReference>
<sequence>MKELSVIYVNYHSEAFIKSSILSYIHTTQLELEIIIVDNSGSEEKFIQLLQELPAIRYINAGYNAGFARANNIGISNASATNLLLLNPDTLLPDKVLDTIFHDFSNSNYVAAGAQLLNEDKTPQISGNYFVRGGLNHFLPLPILGKLLKKTALLFNAKKTNLPDSNSLVEVDWINGAFILVKKEVIAKAGLLDEDFFLYAEEIEWCSRIRQYGKLAIFGQHKVIHLESASANEAFQSSGKGYYNLYDKKGLQIMVSNFLRIRKQYGTVWFLIHLAVYSLELPLLYISNAVRSILGRNSFPKGLITGYRKNLASLYKLSPKMIRNQPWFYKVL</sequence>
<dbReference type="InterPro" id="IPR029044">
    <property type="entry name" value="Nucleotide-diphossugar_trans"/>
</dbReference>
<accession>A0ABS9BC72</accession>
<dbReference type="SUPFAM" id="SSF53448">
    <property type="entry name" value="Nucleotide-diphospho-sugar transferases"/>
    <property type="match status" value="1"/>
</dbReference>
<evidence type="ECO:0000259" key="2">
    <source>
        <dbReference type="Pfam" id="PF00535"/>
    </source>
</evidence>
<feature type="transmembrane region" description="Helical" evidence="1">
    <location>
        <begin position="268"/>
        <end position="286"/>
    </location>
</feature>
<evidence type="ECO:0000313" key="4">
    <source>
        <dbReference type="Proteomes" id="UP001200145"/>
    </source>
</evidence>
<protein>
    <submittedName>
        <fullName evidence="3">Glycosyltransferase family 2 protein</fullName>
    </submittedName>
</protein>
<dbReference type="Pfam" id="PF00535">
    <property type="entry name" value="Glycos_transf_2"/>
    <property type="match status" value="1"/>
</dbReference>
<keyword evidence="1" id="KW-1133">Transmembrane helix</keyword>
<comment type="caution">
    <text evidence="3">The sequence shown here is derived from an EMBL/GenBank/DDBJ whole genome shotgun (WGS) entry which is preliminary data.</text>
</comment>
<dbReference type="RefSeq" id="WP_234863663.1">
    <property type="nucleotide sequence ID" value="NZ_JAKEVY010000001.1"/>
</dbReference>
<feature type="domain" description="Glycosyltransferase 2-like" evidence="2">
    <location>
        <begin position="5"/>
        <end position="129"/>
    </location>
</feature>
<proteinExistence type="predicted"/>
<evidence type="ECO:0000256" key="1">
    <source>
        <dbReference type="SAM" id="Phobius"/>
    </source>
</evidence>
<evidence type="ECO:0000313" key="3">
    <source>
        <dbReference type="EMBL" id="MCF1713203.1"/>
    </source>
</evidence>
<dbReference type="PANTHER" id="PTHR43179">
    <property type="entry name" value="RHAMNOSYLTRANSFERASE WBBL"/>
    <property type="match status" value="1"/>
</dbReference>